<dbReference type="SMART" id="SM00989">
    <property type="entry name" value="V4R"/>
    <property type="match status" value="1"/>
</dbReference>
<reference evidence="2 3" key="1">
    <citation type="submission" date="2014-08" db="EMBL/GenBank/DDBJ databases">
        <title>Genomic and Phenotypic Diversity of Colwellia psychrerythraea strains from Disparate Marine Basins.</title>
        <authorList>
            <person name="Techtmann S.M."/>
            <person name="Stelling S.C."/>
            <person name="Utturkar S.M."/>
            <person name="Alshibli N."/>
            <person name="Harris A."/>
            <person name="Brown S.D."/>
            <person name="Hazen T.C."/>
        </authorList>
    </citation>
    <scope>NUCLEOTIDE SEQUENCE [LARGE SCALE GENOMIC DNA]</scope>
    <source>
        <strain evidence="2 3">ND2E</strain>
    </source>
</reference>
<dbReference type="RefSeq" id="WP_033093267.1">
    <property type="nucleotide sequence ID" value="NZ_JQED01000015.1"/>
</dbReference>
<dbReference type="SUPFAM" id="SSF111126">
    <property type="entry name" value="Ligand-binding domain in the NO signalling and Golgi transport"/>
    <property type="match status" value="1"/>
</dbReference>
<dbReference type="PANTHER" id="PTHR45655">
    <property type="entry name" value="GUANYLATE CYCLASE SOLUBLE SUBUNIT BETA-2"/>
    <property type="match status" value="1"/>
</dbReference>
<dbReference type="InterPro" id="IPR024096">
    <property type="entry name" value="NO_sig/Golgi_transp_ligand-bd"/>
</dbReference>
<proteinExistence type="predicted"/>
<dbReference type="AlphaFoldDB" id="A0A099KS54"/>
<dbReference type="InterPro" id="IPR038158">
    <property type="entry name" value="H-NOX_domain_sf"/>
</dbReference>
<organism evidence="2 3">
    <name type="scientific">Colwellia psychrerythraea</name>
    <name type="common">Vibrio psychroerythus</name>
    <dbReference type="NCBI Taxonomy" id="28229"/>
    <lineage>
        <taxon>Bacteria</taxon>
        <taxon>Pseudomonadati</taxon>
        <taxon>Pseudomonadota</taxon>
        <taxon>Gammaproteobacteria</taxon>
        <taxon>Alteromonadales</taxon>
        <taxon>Colwelliaceae</taxon>
        <taxon>Colwellia</taxon>
    </lineage>
</organism>
<dbReference type="OrthoDB" id="7266652at2"/>
<dbReference type="InterPro" id="IPR004096">
    <property type="entry name" value="V4R"/>
</dbReference>
<dbReference type="GO" id="GO:0020037">
    <property type="term" value="F:heme binding"/>
    <property type="evidence" value="ECO:0007669"/>
    <property type="project" value="InterPro"/>
</dbReference>
<evidence type="ECO:0000259" key="1">
    <source>
        <dbReference type="SMART" id="SM00989"/>
    </source>
</evidence>
<dbReference type="Gene3D" id="3.90.1520.10">
    <property type="entry name" value="H-NOX domain"/>
    <property type="match status" value="1"/>
</dbReference>
<sequence length="184" mass="20970">MQGSIYTAFSDMIVEQMGMEQWNELIEQTNPPSHGIYTSGEQYLDSELINMVVALSTKTGIEIEVLIEKFGRYLFKKLYDTSPVDISTIDSLKSFLLAIDNLIHVEVKRLHPKAYLPTFEYETVDDKTLIMYYSSKRKLCHVSIGLILGAADQFNEKVSIDHPECMHQGASRCKLVVSFEGYNE</sequence>
<dbReference type="PATRIC" id="fig|28229.4.peg.1530"/>
<dbReference type="Pfam" id="PF07700">
    <property type="entry name" value="HNOB"/>
    <property type="match status" value="1"/>
</dbReference>
<dbReference type="EMBL" id="JQED01000015">
    <property type="protein sequence ID" value="KGJ93035.1"/>
    <property type="molecule type" value="Genomic_DNA"/>
</dbReference>
<dbReference type="PANTHER" id="PTHR45655:SF13">
    <property type="entry name" value="SOLUBLE GUANYLATE CYCLASE GCY-32-RELATED"/>
    <property type="match status" value="1"/>
</dbReference>
<dbReference type="Proteomes" id="UP000029843">
    <property type="component" value="Unassembled WGS sequence"/>
</dbReference>
<accession>A0A099KS54</accession>
<gene>
    <name evidence="2" type="ORF">ND2E_2501</name>
</gene>
<evidence type="ECO:0000313" key="2">
    <source>
        <dbReference type="EMBL" id="KGJ93035.1"/>
    </source>
</evidence>
<feature type="domain" description="4-vinyl reductase 4VR" evidence="1">
    <location>
        <begin position="120"/>
        <end position="179"/>
    </location>
</feature>
<evidence type="ECO:0000313" key="3">
    <source>
        <dbReference type="Proteomes" id="UP000029843"/>
    </source>
</evidence>
<comment type="caution">
    <text evidence="2">The sequence shown here is derived from an EMBL/GenBank/DDBJ whole genome shotgun (WGS) entry which is preliminary data.</text>
</comment>
<dbReference type="InterPro" id="IPR011644">
    <property type="entry name" value="Heme_NO-bd"/>
</dbReference>
<protein>
    <submittedName>
        <fullName evidence="2">Heme NO binding domain protein</fullName>
    </submittedName>
</protein>
<name>A0A099KS54_COLPS</name>